<name>A0ABS8W7D7_9GAMM</name>
<dbReference type="EMBL" id="JAIMJA010000005">
    <property type="protein sequence ID" value="MCE2594400.1"/>
    <property type="molecule type" value="Genomic_DNA"/>
</dbReference>
<dbReference type="RefSeq" id="WP_233051940.1">
    <property type="nucleotide sequence ID" value="NZ_JAIMJA010000005.1"/>
</dbReference>
<proteinExistence type="predicted"/>
<evidence type="ECO:0000313" key="2">
    <source>
        <dbReference type="Proteomes" id="UP001201273"/>
    </source>
</evidence>
<evidence type="ECO:0000313" key="1">
    <source>
        <dbReference type="EMBL" id="MCE2594400.1"/>
    </source>
</evidence>
<keyword evidence="2" id="KW-1185">Reference proteome</keyword>
<accession>A0ABS8W7D7</accession>
<organism evidence="1 2">
    <name type="scientific">Motilimonas cestriensis</name>
    <dbReference type="NCBI Taxonomy" id="2742685"/>
    <lineage>
        <taxon>Bacteria</taxon>
        <taxon>Pseudomonadati</taxon>
        <taxon>Pseudomonadota</taxon>
        <taxon>Gammaproteobacteria</taxon>
        <taxon>Alteromonadales</taxon>
        <taxon>Alteromonadales genera incertae sedis</taxon>
        <taxon>Motilimonas</taxon>
    </lineage>
</organism>
<comment type="caution">
    <text evidence="1">The sequence shown here is derived from an EMBL/GenBank/DDBJ whole genome shotgun (WGS) entry which is preliminary data.</text>
</comment>
<protein>
    <recommendedName>
        <fullName evidence="3">Phage protein</fullName>
    </recommendedName>
</protein>
<sequence length="620" mass="68648">MTQGVLFQFTQIQQVAALPITLQFGGGQPEPTIRIQFERLNQKQLWPLHVKFGDGKPAPVVPIKRPNIGIEWQLSTGGPVLCSQHIEVSSLIETIRTEIRLNQHRLALQRQAVRASMKRYPMQRQTHVISTKRLGKQSQRYAIGWQNAPLQSASINVNWQAGDVQQSDWCVRYIKGQFQAADIHLAWRGAIHLSESIKLSYALDEAIQAENHWRYGPKVAAVICTSDYKPQKGKVTLRFSGVRQPQANPLVMRFIAEPEYCYWDEGGGLIDAHPTLPDIDFNLPIGPQIRRSYIMKPTVSCQRLSDGQAIALKSASYQHGREQFAGTWSVAFGSRIDMQRAMNQLLELNVNGYLFLILIEQSSTSHAFGSQSWLGTGRSRLAELSAPYLEKSSMSNQTQRSLLGIMSDILVNTGWTVTADIVDHIIPAHCFSYRDKTPAEAIAAMAKSCGAMLLVDDAARSIHLVPKWPVTPWNTQVAVADVVLIPNVITAFSERKEIRPVANKVLVRGEQQGVACGVRRQGTPGDKFADDVVDNLITDVQAARQRGTAVLADAGDKIINTIKTKLMPDLLPITPGMLVGVSYDAEVFKATCDSLAIDISIDNEGKLSVNQTITLMRNAA</sequence>
<dbReference type="Proteomes" id="UP001201273">
    <property type="component" value="Unassembled WGS sequence"/>
</dbReference>
<reference evidence="1 2" key="1">
    <citation type="journal article" date="2022" name="Environ. Microbiol. Rep.">
        <title>Eco-phylogenetic analyses reveal divergent evolution of vitamin B12 metabolism in the marine bacterial family 'Psychromonadaceae'.</title>
        <authorList>
            <person name="Jin X."/>
            <person name="Yang Y."/>
            <person name="Cao H."/>
            <person name="Gao B."/>
            <person name="Zhao Z."/>
        </authorList>
    </citation>
    <scope>NUCLEOTIDE SEQUENCE [LARGE SCALE GENOMIC DNA]</scope>
    <source>
        <strain evidence="1 2">MKS20</strain>
    </source>
</reference>
<gene>
    <name evidence="1" type="ORF">K6Y31_06195</name>
</gene>
<evidence type="ECO:0008006" key="3">
    <source>
        <dbReference type="Google" id="ProtNLM"/>
    </source>
</evidence>